<reference evidence="1" key="1">
    <citation type="journal article" date="2014" name="Front. Microbiol.">
        <title>High frequency of phylogenetically diverse reductive dehalogenase-homologous genes in deep subseafloor sedimentary metagenomes.</title>
        <authorList>
            <person name="Kawai M."/>
            <person name="Futagami T."/>
            <person name="Toyoda A."/>
            <person name="Takaki Y."/>
            <person name="Nishi S."/>
            <person name="Hori S."/>
            <person name="Arai W."/>
            <person name="Tsubouchi T."/>
            <person name="Morono Y."/>
            <person name="Uchiyama I."/>
            <person name="Ito T."/>
            <person name="Fujiyama A."/>
            <person name="Inagaki F."/>
            <person name="Takami H."/>
        </authorList>
    </citation>
    <scope>NUCLEOTIDE SEQUENCE</scope>
    <source>
        <strain evidence="1">Expedition CK06-06</strain>
    </source>
</reference>
<feature type="non-terminal residue" evidence="1">
    <location>
        <position position="1"/>
    </location>
</feature>
<organism evidence="1">
    <name type="scientific">marine sediment metagenome</name>
    <dbReference type="NCBI Taxonomy" id="412755"/>
    <lineage>
        <taxon>unclassified sequences</taxon>
        <taxon>metagenomes</taxon>
        <taxon>ecological metagenomes</taxon>
    </lineage>
</organism>
<accession>X1Q6Y8</accession>
<protein>
    <submittedName>
        <fullName evidence="1">Uncharacterized protein</fullName>
    </submittedName>
</protein>
<name>X1Q6Y8_9ZZZZ</name>
<evidence type="ECO:0000313" key="1">
    <source>
        <dbReference type="EMBL" id="GAI63968.1"/>
    </source>
</evidence>
<gene>
    <name evidence="1" type="ORF">S06H3_64930</name>
</gene>
<dbReference type="AlphaFoldDB" id="X1Q6Y8"/>
<proteinExistence type="predicted"/>
<sequence>RDTDGKVYDDYRKKVNQRRYKYQGNDEKAGFYRDKTNRPE</sequence>
<comment type="caution">
    <text evidence="1">The sequence shown here is derived from an EMBL/GenBank/DDBJ whole genome shotgun (WGS) entry which is preliminary data.</text>
</comment>
<dbReference type="EMBL" id="BARV01043523">
    <property type="protein sequence ID" value="GAI63968.1"/>
    <property type="molecule type" value="Genomic_DNA"/>
</dbReference>